<gene>
    <name evidence="1" type="ORF">FJZ47_00225</name>
</gene>
<sequence length="88" mass="10413">MPKEWTHTREVLFKMQPLTAGLYIGKLAFKSPQIFAQARTLLQQYPLHDDRFKIQMIHYLRETFPGEMESLYEALLKDIMADKLQLEA</sequence>
<reference evidence="1" key="1">
    <citation type="submission" date="2019-03" db="EMBL/GenBank/DDBJ databases">
        <title>Lake Tanganyika Metagenome-Assembled Genomes (MAGs).</title>
        <authorList>
            <person name="Tran P."/>
        </authorList>
    </citation>
    <scope>NUCLEOTIDE SEQUENCE</scope>
    <source>
        <strain evidence="1">K_DeepCast_65m_m2_066</strain>
    </source>
</reference>
<proteinExistence type="predicted"/>
<comment type="caution">
    <text evidence="1">The sequence shown here is derived from an EMBL/GenBank/DDBJ whole genome shotgun (WGS) entry which is preliminary data.</text>
</comment>
<evidence type="ECO:0000313" key="2">
    <source>
        <dbReference type="Proteomes" id="UP000712673"/>
    </source>
</evidence>
<accession>A0A937VYX5</accession>
<protein>
    <submittedName>
        <fullName evidence="1">Uncharacterized protein</fullName>
    </submittedName>
</protein>
<dbReference type="EMBL" id="VGLS01000003">
    <property type="protein sequence ID" value="MBM3222220.1"/>
    <property type="molecule type" value="Genomic_DNA"/>
</dbReference>
<dbReference type="Proteomes" id="UP000712673">
    <property type="component" value="Unassembled WGS sequence"/>
</dbReference>
<name>A0A937VYX5_UNCTE</name>
<evidence type="ECO:0000313" key="1">
    <source>
        <dbReference type="EMBL" id="MBM3222220.1"/>
    </source>
</evidence>
<organism evidence="1 2">
    <name type="scientific">Tectimicrobiota bacterium</name>
    <dbReference type="NCBI Taxonomy" id="2528274"/>
    <lineage>
        <taxon>Bacteria</taxon>
        <taxon>Pseudomonadati</taxon>
        <taxon>Nitrospinota/Tectimicrobiota group</taxon>
        <taxon>Candidatus Tectimicrobiota</taxon>
    </lineage>
</organism>
<dbReference type="AlphaFoldDB" id="A0A937VYX5"/>